<feature type="domain" description="DUF4283" evidence="2">
    <location>
        <begin position="140"/>
        <end position="200"/>
    </location>
</feature>
<dbReference type="Pfam" id="PF14111">
    <property type="entry name" value="DUF4283"/>
    <property type="match status" value="1"/>
</dbReference>
<dbReference type="Proteomes" id="UP000824890">
    <property type="component" value="Unassembled WGS sequence"/>
</dbReference>
<gene>
    <name evidence="3" type="ORF">HID58_047691</name>
</gene>
<accession>A0ABQ8B082</accession>
<sequence>VMETQKSDGDGDTANPNGGGAHGIPTVVEVSSQVTLADPTVEVGELIPNGDVDSGVMKERAVGLEIAPMVSVEGDVLGDMKEMEDFSKSAPVVLAGVDTGTQSPWKRGPAAGDVQPVIDIVDDVASFLIPNDIFEDAELYFIGDGPHVGSIHATVNRIWSSPKSGSKIDVQFIDKNTVLFRIESSQMRSRVIQRRYWNISDGWGHKGTECKAANVTILKRGEENVAQTGTVAVPILTLEKTHRESNVVTDLLRELTAFSTGSLVQGESSNGAQIPYQPLASKMVGMVERSKSYPRIQISESTTKTFSAPEEGNWALVSGKSRSDGNGW</sequence>
<organism evidence="3 4">
    <name type="scientific">Brassica napus</name>
    <name type="common">Rape</name>
    <dbReference type="NCBI Taxonomy" id="3708"/>
    <lineage>
        <taxon>Eukaryota</taxon>
        <taxon>Viridiplantae</taxon>
        <taxon>Streptophyta</taxon>
        <taxon>Embryophyta</taxon>
        <taxon>Tracheophyta</taxon>
        <taxon>Spermatophyta</taxon>
        <taxon>Magnoliopsida</taxon>
        <taxon>eudicotyledons</taxon>
        <taxon>Gunneridae</taxon>
        <taxon>Pentapetalae</taxon>
        <taxon>rosids</taxon>
        <taxon>malvids</taxon>
        <taxon>Brassicales</taxon>
        <taxon>Brassicaceae</taxon>
        <taxon>Brassiceae</taxon>
        <taxon>Brassica</taxon>
    </lineage>
</organism>
<keyword evidence="4" id="KW-1185">Reference proteome</keyword>
<proteinExistence type="predicted"/>
<evidence type="ECO:0000313" key="4">
    <source>
        <dbReference type="Proteomes" id="UP000824890"/>
    </source>
</evidence>
<reference evidence="3 4" key="1">
    <citation type="submission" date="2021-05" db="EMBL/GenBank/DDBJ databases">
        <title>Genome Assembly of Synthetic Allotetraploid Brassica napus Reveals Homoeologous Exchanges between Subgenomes.</title>
        <authorList>
            <person name="Davis J.T."/>
        </authorList>
    </citation>
    <scope>NUCLEOTIDE SEQUENCE [LARGE SCALE GENOMIC DNA]</scope>
    <source>
        <strain evidence="4">cv. Da-Ae</strain>
        <tissue evidence="3">Seedling</tissue>
    </source>
</reference>
<evidence type="ECO:0000313" key="3">
    <source>
        <dbReference type="EMBL" id="KAH0898123.1"/>
    </source>
</evidence>
<name>A0ABQ8B082_BRANA</name>
<protein>
    <recommendedName>
        <fullName evidence="2">DUF4283 domain-containing protein</fullName>
    </recommendedName>
</protein>
<evidence type="ECO:0000259" key="2">
    <source>
        <dbReference type="Pfam" id="PF14111"/>
    </source>
</evidence>
<evidence type="ECO:0000256" key="1">
    <source>
        <dbReference type="SAM" id="MobiDB-lite"/>
    </source>
</evidence>
<dbReference type="EMBL" id="JAGKQM010000012">
    <property type="protein sequence ID" value="KAH0898123.1"/>
    <property type="molecule type" value="Genomic_DNA"/>
</dbReference>
<feature type="non-terminal residue" evidence="3">
    <location>
        <position position="1"/>
    </location>
</feature>
<dbReference type="InterPro" id="IPR025558">
    <property type="entry name" value="DUF4283"/>
</dbReference>
<comment type="caution">
    <text evidence="3">The sequence shown here is derived from an EMBL/GenBank/DDBJ whole genome shotgun (WGS) entry which is preliminary data.</text>
</comment>
<feature type="region of interest" description="Disordered" evidence="1">
    <location>
        <begin position="1"/>
        <end position="25"/>
    </location>
</feature>